<dbReference type="AlphaFoldDB" id="A0A099NJT9"/>
<comment type="caution">
    <text evidence="2">The sequence shown here is derived from an EMBL/GenBank/DDBJ whole genome shotgun (WGS) entry which is preliminary data.</text>
</comment>
<reference evidence="2" key="2">
    <citation type="submission" date="2014-08" db="EMBL/GenBank/DDBJ databases">
        <title>Exploiting Issatchenkia orientalis SD108 for Succinic Acid Production.</title>
        <authorList>
            <person name="Xiao H."/>
            <person name="Shao Z."/>
            <person name="Jiang Y."/>
            <person name="Dole S."/>
            <person name="Zhao H."/>
        </authorList>
    </citation>
    <scope>NUCLEOTIDE SEQUENCE [LARGE SCALE GENOMIC DNA]</scope>
    <source>
        <strain evidence="2">SD108</strain>
    </source>
</reference>
<dbReference type="Proteomes" id="UP000029867">
    <property type="component" value="Unassembled WGS sequence"/>
</dbReference>
<proteinExistence type="predicted"/>
<organism evidence="2 3">
    <name type="scientific">Pichia kudriavzevii</name>
    <name type="common">Yeast</name>
    <name type="synonym">Issatchenkia orientalis</name>
    <dbReference type="NCBI Taxonomy" id="4909"/>
    <lineage>
        <taxon>Eukaryota</taxon>
        <taxon>Fungi</taxon>
        <taxon>Dikarya</taxon>
        <taxon>Ascomycota</taxon>
        <taxon>Saccharomycotina</taxon>
        <taxon>Pichiomycetes</taxon>
        <taxon>Pichiales</taxon>
        <taxon>Pichiaceae</taxon>
        <taxon>Pichia</taxon>
    </lineage>
</organism>
<gene>
    <name evidence="2" type="ORF">JL09_g7024</name>
    <name evidence="1" type="ORF">JL09_g7025</name>
</gene>
<dbReference type="HOGENOM" id="CLU_3322434_0_0_1"/>
<evidence type="ECO:0000313" key="3">
    <source>
        <dbReference type="Proteomes" id="UP000029867"/>
    </source>
</evidence>
<evidence type="ECO:0000313" key="2">
    <source>
        <dbReference type="EMBL" id="KGK32369.1"/>
    </source>
</evidence>
<reference evidence="3" key="1">
    <citation type="journal article" date="2014" name="Microb. Cell Fact.">
        <title>Exploiting Issatchenkia orientalis SD108 for succinic acid production.</title>
        <authorList>
            <person name="Xiao H."/>
            <person name="Shao Z."/>
            <person name="Jiang Y."/>
            <person name="Dole S."/>
            <person name="Zhao H."/>
        </authorList>
    </citation>
    <scope>NUCLEOTIDE SEQUENCE [LARGE SCALE GENOMIC DNA]</scope>
    <source>
        <strain evidence="3">SD108</strain>
    </source>
</reference>
<accession>A0A099NJT9</accession>
<protein>
    <submittedName>
        <fullName evidence="2">Uncharacterized protein</fullName>
    </submittedName>
</protein>
<dbReference type="EMBL" id="JQFK01002355">
    <property type="protein sequence ID" value="KGK32369.1"/>
    <property type="molecule type" value="Genomic_DNA"/>
</dbReference>
<evidence type="ECO:0000313" key="1">
    <source>
        <dbReference type="EMBL" id="KGK32368.1"/>
    </source>
</evidence>
<sequence length="39" mass="4374">IETRCTDCKNAWFSNIGSVDVEVSIEMPVVVKMKNLTES</sequence>
<dbReference type="EMBL" id="JQFK01002356">
    <property type="protein sequence ID" value="KGK32368.1"/>
    <property type="molecule type" value="Genomic_DNA"/>
</dbReference>
<feature type="non-terminal residue" evidence="2">
    <location>
        <position position="1"/>
    </location>
</feature>
<name>A0A099NJT9_PICKU</name>